<evidence type="ECO:0000256" key="6">
    <source>
        <dbReference type="ARBA" id="ARBA00022840"/>
    </source>
</evidence>
<keyword evidence="6" id="KW-0067">ATP-binding</keyword>
<dbReference type="CDD" id="cd03232">
    <property type="entry name" value="ABCG_PDR_domain2"/>
    <property type="match status" value="1"/>
</dbReference>
<dbReference type="Gene3D" id="3.40.50.300">
    <property type="entry name" value="P-loop containing nucleotide triphosphate hydrolases"/>
    <property type="match status" value="1"/>
</dbReference>
<reference evidence="11 12" key="1">
    <citation type="journal article" date="2022" name="Nat. Plants">
        <title>Genomes of leafy and leafless Platanthera orchids illuminate the evolution of mycoheterotrophy.</title>
        <authorList>
            <person name="Li M.H."/>
            <person name="Liu K.W."/>
            <person name="Li Z."/>
            <person name="Lu H.C."/>
            <person name="Ye Q.L."/>
            <person name="Zhang D."/>
            <person name="Wang J.Y."/>
            <person name="Li Y.F."/>
            <person name="Zhong Z.M."/>
            <person name="Liu X."/>
            <person name="Yu X."/>
            <person name="Liu D.K."/>
            <person name="Tu X.D."/>
            <person name="Liu B."/>
            <person name="Hao Y."/>
            <person name="Liao X.Y."/>
            <person name="Jiang Y.T."/>
            <person name="Sun W.H."/>
            <person name="Chen J."/>
            <person name="Chen Y.Q."/>
            <person name="Ai Y."/>
            <person name="Zhai J.W."/>
            <person name="Wu S.S."/>
            <person name="Zhou Z."/>
            <person name="Hsiao Y.Y."/>
            <person name="Wu W.L."/>
            <person name="Chen Y.Y."/>
            <person name="Lin Y.F."/>
            <person name="Hsu J.L."/>
            <person name="Li C.Y."/>
            <person name="Wang Z.W."/>
            <person name="Zhao X."/>
            <person name="Zhong W.Y."/>
            <person name="Ma X.K."/>
            <person name="Ma L."/>
            <person name="Huang J."/>
            <person name="Chen G.Z."/>
            <person name="Huang M.Z."/>
            <person name="Huang L."/>
            <person name="Peng D.H."/>
            <person name="Luo Y.B."/>
            <person name="Zou S.Q."/>
            <person name="Chen S.P."/>
            <person name="Lan S."/>
            <person name="Tsai W.C."/>
            <person name="Van de Peer Y."/>
            <person name="Liu Z.J."/>
        </authorList>
    </citation>
    <scope>NUCLEOTIDE SEQUENCE [LARGE SCALE GENOMIC DNA]</scope>
    <source>
        <strain evidence="11">Lor288</strain>
    </source>
</reference>
<protein>
    <submittedName>
        <fullName evidence="11">Pleiotropic drug resistance protein 12</fullName>
    </submittedName>
</protein>
<dbReference type="Proteomes" id="UP001412067">
    <property type="component" value="Unassembled WGS sequence"/>
</dbReference>
<keyword evidence="7 9" id="KW-1133">Transmembrane helix</keyword>
<feature type="transmembrane region" description="Helical" evidence="9">
    <location>
        <begin position="583"/>
        <end position="606"/>
    </location>
</feature>
<dbReference type="SUPFAM" id="SSF52540">
    <property type="entry name" value="P-loop containing nucleoside triphosphate hydrolases"/>
    <property type="match status" value="1"/>
</dbReference>
<evidence type="ECO:0000259" key="10">
    <source>
        <dbReference type="PROSITE" id="PS50893"/>
    </source>
</evidence>
<evidence type="ECO:0000256" key="9">
    <source>
        <dbReference type="SAM" id="Phobius"/>
    </source>
</evidence>
<evidence type="ECO:0000256" key="1">
    <source>
        <dbReference type="ARBA" id="ARBA00004141"/>
    </source>
</evidence>
<dbReference type="Pfam" id="PF19055">
    <property type="entry name" value="ABC2_membrane_7"/>
    <property type="match status" value="1"/>
</dbReference>
<feature type="domain" description="ABC transporter" evidence="10">
    <location>
        <begin position="10"/>
        <end position="262"/>
    </location>
</feature>
<evidence type="ECO:0000313" key="11">
    <source>
        <dbReference type="EMBL" id="KAK8947756.1"/>
    </source>
</evidence>
<dbReference type="InterPro" id="IPR003439">
    <property type="entry name" value="ABC_transporter-like_ATP-bd"/>
</dbReference>
<dbReference type="Pfam" id="PF00005">
    <property type="entry name" value="ABC_tran"/>
    <property type="match status" value="1"/>
</dbReference>
<dbReference type="SMART" id="SM00382">
    <property type="entry name" value="AAA"/>
    <property type="match status" value="1"/>
</dbReference>
<dbReference type="InterPro" id="IPR043926">
    <property type="entry name" value="ABCG_dom"/>
</dbReference>
<evidence type="ECO:0000256" key="3">
    <source>
        <dbReference type="ARBA" id="ARBA00022448"/>
    </source>
</evidence>
<keyword evidence="8 9" id="KW-0472">Membrane</keyword>
<feature type="transmembrane region" description="Helical" evidence="9">
    <location>
        <begin position="526"/>
        <end position="545"/>
    </location>
</feature>
<sequence length="611" mass="69492">MGLPFTPLAMSFNEVNYYVDMPPAMKEQGVTEDRLQLLRGISGTIRPGILTALMGESGAGKTTLMDVLAGRKTCGYIEGDIRMSGYSKNQSTFARVSGYCEQFDIHSPQLTVKESLVFSALFRLPNEIDIQEKYRFADEVMELVELNNLKDALVGFPGVTGLSTEQRKRLTIAVELVANPSIIFMDEPTSGLDARAAAIVMRTVRNTVNTGRTVACTIHQPSIEIFESFDELLLLKRGGLVIYSGPLGQSSEKLITYFEAIPGVQKMTDEGNPAVWMLEATSLATEGRLETNFADIYKKSTLHQRNMALVRELSKPKPGTCDLYFRTQYAQSGYSQFKICLWKYRCIYWRSPDYNLSRLVMTLVTALLLGSIFWKIGQRRGNSQDLMSVIGAMFLAVVFIGFSNCSTVQPLIATERAVFYRENSAGMYSALPYALSLVVIEIPYVLCQAVYYTVIVYYMMSFQWTALKFLWFFLISFISFLYFTYYGMMSVAVSPSLQVAGICSASIFFLLELFSGFFIPKLELPVWWVWFYWINPLSWTLYGLIVTQYNDVYDLLKVPGQEDQQIREYVMNHFGYNDDYEGIMAVVLVGFAVFFAFVYTLCIRYWSFQRR</sequence>
<dbReference type="PANTHER" id="PTHR19241">
    <property type="entry name" value="ATP-BINDING CASSETTE TRANSPORTER"/>
    <property type="match status" value="1"/>
</dbReference>
<dbReference type="InterPro" id="IPR013525">
    <property type="entry name" value="ABC2_TM"/>
</dbReference>
<evidence type="ECO:0000256" key="7">
    <source>
        <dbReference type="ARBA" id="ARBA00022989"/>
    </source>
</evidence>
<feature type="transmembrane region" description="Helical" evidence="9">
    <location>
        <begin position="356"/>
        <end position="374"/>
    </location>
</feature>
<keyword evidence="4 9" id="KW-0812">Transmembrane</keyword>
<evidence type="ECO:0000256" key="8">
    <source>
        <dbReference type="ARBA" id="ARBA00023136"/>
    </source>
</evidence>
<comment type="caution">
    <text evidence="11">The sequence shown here is derived from an EMBL/GenBank/DDBJ whole genome shotgun (WGS) entry which is preliminary data.</text>
</comment>
<comment type="subcellular location">
    <subcellularLocation>
        <location evidence="1">Membrane</location>
        <topology evidence="1">Multi-pass membrane protein</topology>
    </subcellularLocation>
</comment>
<comment type="similarity">
    <text evidence="2">Belongs to the ABC transporter superfamily. ABCG family. PDR (TC 3.A.1.205) subfamily.</text>
</comment>
<dbReference type="InterPro" id="IPR034003">
    <property type="entry name" value="ABCG_PDR_2"/>
</dbReference>
<dbReference type="InterPro" id="IPR003593">
    <property type="entry name" value="AAA+_ATPase"/>
</dbReference>
<proteinExistence type="inferred from homology"/>
<dbReference type="InterPro" id="IPR027417">
    <property type="entry name" value="P-loop_NTPase"/>
</dbReference>
<evidence type="ECO:0000256" key="5">
    <source>
        <dbReference type="ARBA" id="ARBA00022741"/>
    </source>
</evidence>
<evidence type="ECO:0000313" key="12">
    <source>
        <dbReference type="Proteomes" id="UP001412067"/>
    </source>
</evidence>
<keyword evidence="5" id="KW-0547">Nucleotide-binding</keyword>
<dbReference type="PROSITE" id="PS50893">
    <property type="entry name" value="ABC_TRANSPORTER_2"/>
    <property type="match status" value="1"/>
</dbReference>
<accession>A0ABR2LQQ4</accession>
<keyword evidence="3" id="KW-0813">Transport</keyword>
<gene>
    <name evidence="11" type="primary">PDR12</name>
    <name evidence="11" type="ORF">KSP40_PGU003079</name>
</gene>
<feature type="transmembrane region" description="Helical" evidence="9">
    <location>
        <begin position="386"/>
        <end position="413"/>
    </location>
</feature>
<evidence type="ECO:0000256" key="2">
    <source>
        <dbReference type="ARBA" id="ARBA00006012"/>
    </source>
</evidence>
<evidence type="ECO:0000256" key="4">
    <source>
        <dbReference type="ARBA" id="ARBA00022692"/>
    </source>
</evidence>
<name>A0ABR2LQQ4_9ASPA</name>
<organism evidence="11 12">
    <name type="scientific">Platanthera guangdongensis</name>
    <dbReference type="NCBI Taxonomy" id="2320717"/>
    <lineage>
        <taxon>Eukaryota</taxon>
        <taxon>Viridiplantae</taxon>
        <taxon>Streptophyta</taxon>
        <taxon>Embryophyta</taxon>
        <taxon>Tracheophyta</taxon>
        <taxon>Spermatophyta</taxon>
        <taxon>Magnoliopsida</taxon>
        <taxon>Liliopsida</taxon>
        <taxon>Asparagales</taxon>
        <taxon>Orchidaceae</taxon>
        <taxon>Orchidoideae</taxon>
        <taxon>Orchideae</taxon>
        <taxon>Orchidinae</taxon>
        <taxon>Platanthera</taxon>
    </lineage>
</organism>
<keyword evidence="12" id="KW-1185">Reference proteome</keyword>
<dbReference type="EMBL" id="JBBWWR010000016">
    <property type="protein sequence ID" value="KAK8947756.1"/>
    <property type="molecule type" value="Genomic_DNA"/>
</dbReference>
<feature type="transmembrane region" description="Helical" evidence="9">
    <location>
        <begin position="433"/>
        <end position="457"/>
    </location>
</feature>
<feature type="transmembrane region" description="Helical" evidence="9">
    <location>
        <begin position="499"/>
        <end position="519"/>
    </location>
</feature>
<dbReference type="Pfam" id="PF01061">
    <property type="entry name" value="ABC2_membrane"/>
    <property type="match status" value="1"/>
</dbReference>
<feature type="transmembrane region" description="Helical" evidence="9">
    <location>
        <begin position="469"/>
        <end position="487"/>
    </location>
</feature>